<evidence type="ECO:0000256" key="8">
    <source>
        <dbReference type="ARBA" id="ARBA00023180"/>
    </source>
</evidence>
<dbReference type="EMBL" id="UYRT01000068">
    <property type="protein sequence ID" value="VDK27328.1"/>
    <property type="molecule type" value="Genomic_DNA"/>
</dbReference>
<evidence type="ECO:0000313" key="11">
    <source>
        <dbReference type="EMBL" id="VDK27328.1"/>
    </source>
</evidence>
<dbReference type="InterPro" id="IPR000276">
    <property type="entry name" value="GPCR_Rhodpsn"/>
</dbReference>
<keyword evidence="4 10" id="KW-1133">Transmembrane helix</keyword>
<keyword evidence="5" id="KW-0297">G-protein coupled receptor</keyword>
<evidence type="ECO:0000256" key="7">
    <source>
        <dbReference type="ARBA" id="ARBA00023170"/>
    </source>
</evidence>
<evidence type="ECO:0000256" key="1">
    <source>
        <dbReference type="ARBA" id="ARBA00004651"/>
    </source>
</evidence>
<keyword evidence="2" id="KW-1003">Cell membrane</keyword>
<reference evidence="11 12" key="2">
    <citation type="submission" date="2018-11" db="EMBL/GenBank/DDBJ databases">
        <authorList>
            <consortium name="Pathogen Informatics"/>
        </authorList>
    </citation>
    <scope>NUCLEOTIDE SEQUENCE [LARGE SCALE GENOMIC DNA]</scope>
</reference>
<evidence type="ECO:0000256" key="2">
    <source>
        <dbReference type="ARBA" id="ARBA00022475"/>
    </source>
</evidence>
<organism evidence="13">
    <name type="scientific">Gongylonema pulchrum</name>
    <dbReference type="NCBI Taxonomy" id="637853"/>
    <lineage>
        <taxon>Eukaryota</taxon>
        <taxon>Metazoa</taxon>
        <taxon>Ecdysozoa</taxon>
        <taxon>Nematoda</taxon>
        <taxon>Chromadorea</taxon>
        <taxon>Rhabditida</taxon>
        <taxon>Spirurina</taxon>
        <taxon>Spiruromorpha</taxon>
        <taxon>Spiruroidea</taxon>
        <taxon>Gongylonematidae</taxon>
        <taxon>Gongylonema</taxon>
    </lineage>
</organism>
<reference evidence="13" key="1">
    <citation type="submission" date="2016-06" db="UniProtKB">
        <authorList>
            <consortium name="WormBaseParasite"/>
        </authorList>
    </citation>
    <scope>IDENTIFICATION</scope>
</reference>
<dbReference type="PROSITE" id="PS00237">
    <property type="entry name" value="G_PROTEIN_RECEP_F1_1"/>
    <property type="match status" value="1"/>
</dbReference>
<dbReference type="GO" id="GO:0005886">
    <property type="term" value="C:plasma membrane"/>
    <property type="evidence" value="ECO:0007669"/>
    <property type="project" value="UniProtKB-SubCell"/>
</dbReference>
<evidence type="ECO:0000256" key="6">
    <source>
        <dbReference type="ARBA" id="ARBA00023136"/>
    </source>
</evidence>
<evidence type="ECO:0000313" key="12">
    <source>
        <dbReference type="Proteomes" id="UP000271098"/>
    </source>
</evidence>
<dbReference type="PANTHER" id="PTHR24246:SF27">
    <property type="entry name" value="ADENOSINE RECEPTOR, ISOFORM A"/>
    <property type="match status" value="1"/>
</dbReference>
<protein>
    <submittedName>
        <fullName evidence="13">G_PROTEIN_RECEP_F1_2 domain-containing protein</fullName>
    </submittedName>
</protein>
<dbReference type="PANTHER" id="PTHR24246">
    <property type="entry name" value="OLFACTORY RECEPTOR AND ADENOSINE RECEPTOR"/>
    <property type="match status" value="1"/>
</dbReference>
<dbReference type="GO" id="GO:0004930">
    <property type="term" value="F:G protein-coupled receptor activity"/>
    <property type="evidence" value="ECO:0007669"/>
    <property type="project" value="UniProtKB-KW"/>
</dbReference>
<gene>
    <name evidence="11" type="ORF">GPUH_LOCUS110</name>
</gene>
<dbReference type="Proteomes" id="UP000271098">
    <property type="component" value="Unassembled WGS sequence"/>
</dbReference>
<feature type="transmembrane region" description="Helical" evidence="10">
    <location>
        <begin position="129"/>
        <end position="149"/>
    </location>
</feature>
<sequence>MDALTLIFCIYVALGAVLVIANGYCLYVLLRRPILLRRYCVILVQLIATVANGIAMLTSGIARLIIQHIDYTTPTSKRICMFAPWNLLFVWAEPLEATSLLLLSTDRFFAVFTPILYFRKHYTIEITQIAVCVTAIIVYTFASWVFSWLETEPIVSPMCWTSKSQNPFFVTFGLVVTIGASAGSVLLYIVVYVKARSLRKTIKTQSVQASVAAFERRQLKLTRTMCVSCVMTTIFYVVPSCIRFIFSGKVVQITEFVTAYRTISCSINPFAVIMTIFVLQEDIRQAAFDSLPQSSLNDSTLPTAVGSPSIFESSSKAICPSGMRQLDPFKRSVILSNFLSLTSSIQPRNRCIIAAILLAIFR</sequence>
<evidence type="ECO:0000313" key="13">
    <source>
        <dbReference type="WBParaSite" id="GPUH_0000010901-mRNA-1"/>
    </source>
</evidence>
<keyword evidence="9" id="KW-0807">Transducer</keyword>
<feature type="transmembrane region" description="Helical" evidence="10">
    <location>
        <begin position="258"/>
        <end position="279"/>
    </location>
</feature>
<feature type="transmembrane region" description="Helical" evidence="10">
    <location>
        <begin position="169"/>
        <end position="193"/>
    </location>
</feature>
<dbReference type="WBParaSite" id="GPUH_0000010901-mRNA-1">
    <property type="protein sequence ID" value="GPUH_0000010901-mRNA-1"/>
    <property type="gene ID" value="GPUH_0000010901"/>
</dbReference>
<evidence type="ECO:0000256" key="4">
    <source>
        <dbReference type="ARBA" id="ARBA00022989"/>
    </source>
</evidence>
<evidence type="ECO:0000256" key="3">
    <source>
        <dbReference type="ARBA" id="ARBA00022692"/>
    </source>
</evidence>
<name>A0A183CUG9_9BILA</name>
<comment type="subcellular location">
    <subcellularLocation>
        <location evidence="1">Cell membrane</location>
        <topology evidence="1">Multi-pass membrane protein</topology>
    </subcellularLocation>
</comment>
<feature type="transmembrane region" description="Helical" evidence="10">
    <location>
        <begin position="225"/>
        <end position="246"/>
    </location>
</feature>
<dbReference type="AlphaFoldDB" id="A0A183CUG9"/>
<feature type="transmembrane region" description="Helical" evidence="10">
    <location>
        <begin position="42"/>
        <end position="66"/>
    </location>
</feature>
<evidence type="ECO:0000256" key="10">
    <source>
        <dbReference type="SAM" id="Phobius"/>
    </source>
</evidence>
<dbReference type="Gene3D" id="1.20.1070.10">
    <property type="entry name" value="Rhodopsin 7-helix transmembrane proteins"/>
    <property type="match status" value="1"/>
</dbReference>
<dbReference type="SUPFAM" id="SSF81321">
    <property type="entry name" value="Family A G protein-coupled receptor-like"/>
    <property type="match status" value="1"/>
</dbReference>
<keyword evidence="3 10" id="KW-0812">Transmembrane</keyword>
<dbReference type="OrthoDB" id="5858893at2759"/>
<evidence type="ECO:0000256" key="5">
    <source>
        <dbReference type="ARBA" id="ARBA00023040"/>
    </source>
</evidence>
<accession>A0A183CUG9</accession>
<feature type="transmembrane region" description="Helical" evidence="10">
    <location>
        <begin position="6"/>
        <end position="30"/>
    </location>
</feature>
<evidence type="ECO:0000256" key="9">
    <source>
        <dbReference type="ARBA" id="ARBA00023224"/>
    </source>
</evidence>
<keyword evidence="7" id="KW-0675">Receptor</keyword>
<keyword evidence="8" id="KW-0325">Glycoprotein</keyword>
<keyword evidence="6 10" id="KW-0472">Membrane</keyword>
<keyword evidence="12" id="KW-1185">Reference proteome</keyword>
<dbReference type="CDD" id="cd00637">
    <property type="entry name" value="7tm_classA_rhodopsin-like"/>
    <property type="match status" value="1"/>
</dbReference>
<proteinExistence type="predicted"/>